<evidence type="ECO:0000256" key="1">
    <source>
        <dbReference type="ARBA" id="ARBA00004141"/>
    </source>
</evidence>
<feature type="transmembrane region" description="Helical" evidence="5">
    <location>
        <begin position="201"/>
        <end position="219"/>
    </location>
</feature>
<dbReference type="OrthoDB" id="309023at2"/>
<dbReference type="RefSeq" id="WP_109056572.1">
    <property type="nucleotide sequence ID" value="NZ_QFFM01000006.1"/>
</dbReference>
<dbReference type="GO" id="GO:0046583">
    <property type="term" value="F:monoatomic cation efflux transmembrane transporter activity"/>
    <property type="evidence" value="ECO:0007669"/>
    <property type="project" value="TreeGrafter"/>
</dbReference>
<dbReference type="CDD" id="cd09325">
    <property type="entry name" value="TDT_C4-dicarb_trans"/>
    <property type="match status" value="1"/>
</dbReference>
<feature type="transmembrane region" description="Helical" evidence="5">
    <location>
        <begin position="68"/>
        <end position="86"/>
    </location>
</feature>
<evidence type="ECO:0000256" key="3">
    <source>
        <dbReference type="ARBA" id="ARBA00022989"/>
    </source>
</evidence>
<dbReference type="PANTHER" id="PTHR37955:SF1">
    <property type="entry name" value="DEP DOMAIN-CONTAINING PROTEIN"/>
    <property type="match status" value="1"/>
</dbReference>
<protein>
    <recommendedName>
        <fullName evidence="8">C4-dicarboxylate transporter/malic acid transport protein</fullName>
    </recommendedName>
</protein>
<dbReference type="Gene3D" id="1.50.10.150">
    <property type="entry name" value="Voltage-dependent anion channel"/>
    <property type="match status" value="1"/>
</dbReference>
<reference evidence="6 7" key="1">
    <citation type="journal article" date="2018" name="Int. J. Syst. Evol. Microbiol.">
        <title>Bifidobacterium callitrichidarum sp. nov. from the faeces of the emperor tamarin (Saguinus imperator).</title>
        <authorList>
            <person name="Modesto M."/>
            <person name="Michelini S."/>
            <person name="Sansosti M.C."/>
            <person name="De Filippo C."/>
            <person name="Cavalieri D."/>
            <person name="Qvirist L."/>
            <person name="Andlid T."/>
            <person name="Spiezio C."/>
            <person name="Sandri C."/>
            <person name="Pascarelli S."/>
            <person name="Sgorbati B."/>
            <person name="Mattarelli P."/>
        </authorList>
    </citation>
    <scope>NUCLEOTIDE SEQUENCE [LARGE SCALE GENOMIC DNA]</scope>
    <source>
        <strain evidence="6 7">TRI 5</strain>
    </source>
</reference>
<evidence type="ECO:0000256" key="5">
    <source>
        <dbReference type="SAM" id="Phobius"/>
    </source>
</evidence>
<evidence type="ECO:0000256" key="2">
    <source>
        <dbReference type="ARBA" id="ARBA00022692"/>
    </source>
</evidence>
<dbReference type="AlphaFoldDB" id="A0A2U2NBE1"/>
<dbReference type="PANTHER" id="PTHR37955">
    <property type="entry name" value="TELLURITE RESISTANCE PROTEIN TEHA"/>
    <property type="match status" value="1"/>
</dbReference>
<dbReference type="GO" id="GO:0005886">
    <property type="term" value="C:plasma membrane"/>
    <property type="evidence" value="ECO:0007669"/>
    <property type="project" value="TreeGrafter"/>
</dbReference>
<proteinExistence type="predicted"/>
<keyword evidence="7" id="KW-1185">Reference proteome</keyword>
<feature type="transmembrane region" description="Helical" evidence="5">
    <location>
        <begin position="257"/>
        <end position="279"/>
    </location>
</feature>
<feature type="transmembrane region" description="Helical" evidence="5">
    <location>
        <begin position="171"/>
        <end position="194"/>
    </location>
</feature>
<keyword evidence="3 5" id="KW-1133">Transmembrane helix</keyword>
<gene>
    <name evidence="6" type="ORF">DF196_03820</name>
</gene>
<sequence length="353" mass="38698">MFRCRNNTPWFQHAADTQPSTPSAKLFFRPPQTSAAPIPQAGLALAIFSLGNLLAAMLPESWWMPSHIACAGFGLAFLIPVLERHLRAIRNPRIRRGLAVDYRDPTIAPLATTMPMALIVLGTYLVRFGHAGMLGARILWWLGTTVIAMLMGYLLWRFILHEFQLENVCPAWLVGFVGVLVAAVNSSTVGLAWAGRTVFHMGFIIDVVMLILISTRIAWLGLPPAIRPTMTIYTAPISLLVASYASTCPRHSPSFMLTLVACAQLLFAFVAVLLPWMLATPASPAWAAFTFPTIITATALRNALDVLAQNGWRIPAWAQWLQLGETALACGLTVTTAVVFIRRPWTRPTATLA</sequence>
<feature type="transmembrane region" description="Helical" evidence="5">
    <location>
        <begin position="106"/>
        <end position="126"/>
    </location>
</feature>
<name>A0A2U2NBE1_9BIFI</name>
<comment type="caution">
    <text evidence="6">The sequence shown here is derived from an EMBL/GenBank/DDBJ whole genome shotgun (WGS) entry which is preliminary data.</text>
</comment>
<dbReference type="InterPro" id="IPR052951">
    <property type="entry name" value="Tellurite_res_ion_channel"/>
</dbReference>
<keyword evidence="2 5" id="KW-0812">Transmembrane</keyword>
<organism evidence="6 7">
    <name type="scientific">Bifidobacterium callitrichidarum</name>
    <dbReference type="NCBI Taxonomy" id="2052941"/>
    <lineage>
        <taxon>Bacteria</taxon>
        <taxon>Bacillati</taxon>
        <taxon>Actinomycetota</taxon>
        <taxon>Actinomycetes</taxon>
        <taxon>Bifidobacteriales</taxon>
        <taxon>Bifidobacteriaceae</taxon>
        <taxon>Bifidobacterium</taxon>
    </lineage>
</organism>
<comment type="subcellular location">
    <subcellularLocation>
        <location evidence="1">Membrane</location>
        <topology evidence="1">Multi-pass membrane protein</topology>
    </subcellularLocation>
</comment>
<dbReference type="EMBL" id="QFFM01000006">
    <property type="protein sequence ID" value="PWG66319.1"/>
    <property type="molecule type" value="Genomic_DNA"/>
</dbReference>
<evidence type="ECO:0000313" key="6">
    <source>
        <dbReference type="EMBL" id="PWG66319.1"/>
    </source>
</evidence>
<accession>A0A2U2NBE1</accession>
<dbReference type="InterPro" id="IPR004695">
    <property type="entry name" value="SLAC1/Mae1/Ssu1/TehA"/>
</dbReference>
<dbReference type="InterPro" id="IPR038665">
    <property type="entry name" value="Voltage-dep_anion_channel_sf"/>
</dbReference>
<dbReference type="Proteomes" id="UP000245876">
    <property type="component" value="Unassembled WGS sequence"/>
</dbReference>
<evidence type="ECO:0008006" key="8">
    <source>
        <dbReference type="Google" id="ProtNLM"/>
    </source>
</evidence>
<feature type="transmembrane region" description="Helical" evidence="5">
    <location>
        <begin position="138"/>
        <end position="159"/>
    </location>
</feature>
<keyword evidence="4 5" id="KW-0472">Membrane</keyword>
<evidence type="ECO:0000313" key="7">
    <source>
        <dbReference type="Proteomes" id="UP000245876"/>
    </source>
</evidence>
<evidence type="ECO:0000256" key="4">
    <source>
        <dbReference type="ARBA" id="ARBA00023136"/>
    </source>
</evidence>
<feature type="transmembrane region" description="Helical" evidence="5">
    <location>
        <begin position="38"/>
        <end position="56"/>
    </location>
</feature>
<dbReference type="Pfam" id="PF03595">
    <property type="entry name" value="SLAC1"/>
    <property type="match status" value="1"/>
</dbReference>